<feature type="domain" description="RNA polymerase sigma-70" evidence="6">
    <location>
        <begin position="226"/>
        <end position="252"/>
    </location>
</feature>
<dbReference type="InterPro" id="IPR007624">
    <property type="entry name" value="RNA_pol_sigma70_r3"/>
</dbReference>
<evidence type="ECO:0000313" key="7">
    <source>
        <dbReference type="EMBL" id="GAF99531.1"/>
    </source>
</evidence>
<dbReference type="SUPFAM" id="SSF88946">
    <property type="entry name" value="Sigma2 domain of RNA polymerase sigma factors"/>
    <property type="match status" value="1"/>
</dbReference>
<dbReference type="NCBIfam" id="TIGR02937">
    <property type="entry name" value="sigma70-ECF"/>
    <property type="match status" value="1"/>
</dbReference>
<evidence type="ECO:0000256" key="1">
    <source>
        <dbReference type="ARBA" id="ARBA00023015"/>
    </source>
</evidence>
<gene>
    <name evidence="7" type="ORF">S01H1_45056</name>
</gene>
<dbReference type="GO" id="GO:0006352">
    <property type="term" value="P:DNA-templated transcription initiation"/>
    <property type="evidence" value="ECO:0007669"/>
    <property type="project" value="InterPro"/>
</dbReference>
<dbReference type="GO" id="GO:0003677">
    <property type="term" value="F:DNA binding"/>
    <property type="evidence" value="ECO:0007669"/>
    <property type="project" value="UniProtKB-KW"/>
</dbReference>
<comment type="caution">
    <text evidence="7">The sequence shown here is derived from an EMBL/GenBank/DDBJ whole genome shotgun (WGS) entry which is preliminary data.</text>
</comment>
<dbReference type="Pfam" id="PF04542">
    <property type="entry name" value="Sigma70_r2"/>
    <property type="match status" value="1"/>
</dbReference>
<accession>X0UJT6</accession>
<proteinExistence type="predicted"/>
<dbReference type="InterPro" id="IPR000943">
    <property type="entry name" value="RNA_pol_sigma70"/>
</dbReference>
<keyword evidence="3" id="KW-0238">DNA-binding</keyword>
<sequence length="263" mass="29975">TNNIVEKQIVKDSKKHLKTVALRAYTGQKRRSLENERIAQLLPMVPKIVQRVITYLKPPLSFEDLVSAGTVGLIKAARNYDPSHQAEFKTYAYIRIRGAVLDELREWSFVPSNLSRQIRNAFELSQKITKQTGSVPPDSELAEKLGISIEKLYEIFEIARAQHFLSLDSNNENTPALIDISPSLNTSTPDEQIGQAELIDKLSEAIQKLPEKKRQIILLYYQQHLTMKQTAELLKITESRVSQLHAGALFNLSIKLRQWKDGR</sequence>
<dbReference type="InterPro" id="IPR014284">
    <property type="entry name" value="RNA_pol_sigma-70_dom"/>
</dbReference>
<feature type="non-terminal residue" evidence="7">
    <location>
        <position position="1"/>
    </location>
</feature>
<dbReference type="PANTHER" id="PTHR30385:SF7">
    <property type="entry name" value="RNA POLYMERASE SIGMA FACTOR FLIA"/>
    <property type="match status" value="1"/>
</dbReference>
<evidence type="ECO:0000256" key="3">
    <source>
        <dbReference type="ARBA" id="ARBA00023125"/>
    </source>
</evidence>
<dbReference type="CDD" id="cd06171">
    <property type="entry name" value="Sigma70_r4"/>
    <property type="match status" value="1"/>
</dbReference>
<keyword evidence="4" id="KW-0804">Transcription</keyword>
<dbReference type="InterPro" id="IPR013325">
    <property type="entry name" value="RNA_pol_sigma_r2"/>
</dbReference>
<keyword evidence="1" id="KW-0805">Transcription regulation</keyword>
<evidence type="ECO:0000256" key="4">
    <source>
        <dbReference type="ARBA" id="ARBA00023163"/>
    </source>
</evidence>
<dbReference type="Gene3D" id="1.10.1740.10">
    <property type="match status" value="1"/>
</dbReference>
<dbReference type="GO" id="GO:0003899">
    <property type="term" value="F:DNA-directed RNA polymerase activity"/>
    <property type="evidence" value="ECO:0007669"/>
    <property type="project" value="InterPro"/>
</dbReference>
<dbReference type="PROSITE" id="PS00715">
    <property type="entry name" value="SIGMA70_1"/>
    <property type="match status" value="1"/>
</dbReference>
<reference evidence="7" key="1">
    <citation type="journal article" date="2014" name="Front. Microbiol.">
        <title>High frequency of phylogenetically diverse reductive dehalogenase-homologous genes in deep subseafloor sedimentary metagenomes.</title>
        <authorList>
            <person name="Kawai M."/>
            <person name="Futagami T."/>
            <person name="Toyoda A."/>
            <person name="Takaki Y."/>
            <person name="Nishi S."/>
            <person name="Hori S."/>
            <person name="Arai W."/>
            <person name="Tsubouchi T."/>
            <person name="Morono Y."/>
            <person name="Uchiyama I."/>
            <person name="Ito T."/>
            <person name="Fujiyama A."/>
            <person name="Inagaki F."/>
            <person name="Takami H."/>
        </authorList>
    </citation>
    <scope>NUCLEOTIDE SEQUENCE</scope>
    <source>
        <strain evidence="7">Expedition CK06-06</strain>
    </source>
</reference>
<dbReference type="PROSITE" id="PS00716">
    <property type="entry name" value="SIGMA70_2"/>
    <property type="match status" value="1"/>
</dbReference>
<dbReference type="InterPro" id="IPR007630">
    <property type="entry name" value="RNA_pol_sigma70_r4"/>
</dbReference>
<dbReference type="AlphaFoldDB" id="X0UJT6"/>
<evidence type="ECO:0000256" key="2">
    <source>
        <dbReference type="ARBA" id="ARBA00023082"/>
    </source>
</evidence>
<name>X0UJT6_9ZZZZ</name>
<dbReference type="InterPro" id="IPR007627">
    <property type="entry name" value="RNA_pol_sigma70_r2"/>
</dbReference>
<dbReference type="SUPFAM" id="SSF88659">
    <property type="entry name" value="Sigma3 and sigma4 domains of RNA polymerase sigma factors"/>
    <property type="match status" value="2"/>
</dbReference>
<dbReference type="GO" id="GO:0016987">
    <property type="term" value="F:sigma factor activity"/>
    <property type="evidence" value="ECO:0007669"/>
    <property type="project" value="UniProtKB-KW"/>
</dbReference>
<feature type="domain" description="RNA polymerase sigma-70" evidence="5">
    <location>
        <begin position="64"/>
        <end position="77"/>
    </location>
</feature>
<dbReference type="EMBL" id="BARS01028766">
    <property type="protein sequence ID" value="GAF99531.1"/>
    <property type="molecule type" value="Genomic_DNA"/>
</dbReference>
<evidence type="ECO:0000259" key="6">
    <source>
        <dbReference type="PROSITE" id="PS00716"/>
    </source>
</evidence>
<protein>
    <recommendedName>
        <fullName evidence="5 6">RNA polymerase sigma-70 domain-containing protein</fullName>
    </recommendedName>
</protein>
<dbReference type="Pfam" id="PF04539">
    <property type="entry name" value="Sigma70_r3"/>
    <property type="match status" value="1"/>
</dbReference>
<dbReference type="NCBIfam" id="TIGR02479">
    <property type="entry name" value="FliA_WhiG"/>
    <property type="match status" value="1"/>
</dbReference>
<dbReference type="Pfam" id="PF04545">
    <property type="entry name" value="Sigma70_r4"/>
    <property type="match status" value="1"/>
</dbReference>
<dbReference type="PANTHER" id="PTHR30385">
    <property type="entry name" value="SIGMA FACTOR F FLAGELLAR"/>
    <property type="match status" value="1"/>
</dbReference>
<dbReference type="InterPro" id="IPR012845">
    <property type="entry name" value="RNA_pol_sigma_FliA_WhiG"/>
</dbReference>
<keyword evidence="2" id="KW-0731">Sigma factor</keyword>
<evidence type="ECO:0000259" key="5">
    <source>
        <dbReference type="PROSITE" id="PS00715"/>
    </source>
</evidence>
<dbReference type="InterPro" id="IPR013324">
    <property type="entry name" value="RNA_pol_sigma_r3/r4-like"/>
</dbReference>
<dbReference type="PRINTS" id="PR00046">
    <property type="entry name" value="SIGMA70FCT"/>
</dbReference>
<dbReference type="Gene3D" id="1.20.140.160">
    <property type="match status" value="1"/>
</dbReference>
<organism evidence="7">
    <name type="scientific">marine sediment metagenome</name>
    <dbReference type="NCBI Taxonomy" id="412755"/>
    <lineage>
        <taxon>unclassified sequences</taxon>
        <taxon>metagenomes</taxon>
        <taxon>ecological metagenomes</taxon>
    </lineage>
</organism>